<proteinExistence type="predicted"/>
<dbReference type="Proteomes" id="UP000305709">
    <property type="component" value="Unassembled WGS sequence"/>
</dbReference>
<evidence type="ECO:0000313" key="3">
    <source>
        <dbReference type="Proteomes" id="UP000305709"/>
    </source>
</evidence>
<evidence type="ECO:0000256" key="1">
    <source>
        <dbReference type="SAM" id="MobiDB-lite"/>
    </source>
</evidence>
<feature type="compositionally biased region" description="Basic and acidic residues" evidence="1">
    <location>
        <begin position="45"/>
        <end position="61"/>
    </location>
</feature>
<gene>
    <name evidence="2" type="ORF">FHG71_17230</name>
</gene>
<dbReference type="AlphaFoldDB" id="A0A5C4N642"/>
<name>A0A5C4N642_9RHOB</name>
<protein>
    <submittedName>
        <fullName evidence="2">Uncharacterized protein</fullName>
    </submittedName>
</protein>
<dbReference type="OrthoDB" id="8481998at2"/>
<keyword evidence="3" id="KW-1185">Reference proteome</keyword>
<organism evidence="2 3">
    <name type="scientific">Rubellimicrobium roseum</name>
    <dbReference type="NCBI Taxonomy" id="687525"/>
    <lineage>
        <taxon>Bacteria</taxon>
        <taxon>Pseudomonadati</taxon>
        <taxon>Pseudomonadota</taxon>
        <taxon>Alphaproteobacteria</taxon>
        <taxon>Rhodobacterales</taxon>
        <taxon>Roseobacteraceae</taxon>
        <taxon>Rubellimicrobium</taxon>
    </lineage>
</organism>
<evidence type="ECO:0000313" key="2">
    <source>
        <dbReference type="EMBL" id="TNC65790.1"/>
    </source>
</evidence>
<feature type="region of interest" description="Disordered" evidence="1">
    <location>
        <begin position="41"/>
        <end position="61"/>
    </location>
</feature>
<sequence length="61" mass="6474">MILILEPATAAASMGIARPEATRGAPCRGLTAKEGFVASRGMRARAREESLTPPLRHEVEA</sequence>
<reference evidence="2 3" key="1">
    <citation type="submission" date="2019-06" db="EMBL/GenBank/DDBJ databases">
        <authorList>
            <person name="Jiang L."/>
        </authorList>
    </citation>
    <scope>NUCLEOTIDE SEQUENCE [LARGE SCALE GENOMIC DNA]</scope>
    <source>
        <strain evidence="2 3">YIM 48858</strain>
    </source>
</reference>
<dbReference type="EMBL" id="VDFV01000036">
    <property type="protein sequence ID" value="TNC65790.1"/>
    <property type="molecule type" value="Genomic_DNA"/>
</dbReference>
<accession>A0A5C4N642</accession>
<comment type="caution">
    <text evidence="2">The sequence shown here is derived from an EMBL/GenBank/DDBJ whole genome shotgun (WGS) entry which is preliminary data.</text>
</comment>